<dbReference type="CDD" id="cd01920">
    <property type="entry name" value="cyclophilin_EcCYP_like"/>
    <property type="match status" value="1"/>
</dbReference>
<sequence>MKTNVFLKLLAAGVMATALGLHAQDAKPETTTPAPAKVKATIETSKGTIELELDGAKAPITVQNFINYVKKEHYNGTIFHRVIPGFMIQGGGFTAEMSQKPTDKPIAIESQNGLKNARGSIAMARTSDPNSATSQFFINVKDNANLDFPSFDGHGYAVFGKVTKGLDVVDAIVSVPTTRKGPHADVPAEAITITKITITE</sequence>
<dbReference type="InterPro" id="IPR020892">
    <property type="entry name" value="Cyclophilin-type_PPIase_CS"/>
</dbReference>
<keyword evidence="7" id="KW-1185">Reference proteome</keyword>
<dbReference type="Proteomes" id="UP000253426">
    <property type="component" value="Unassembled WGS sequence"/>
</dbReference>
<keyword evidence="2 4" id="KW-0697">Rotamase</keyword>
<reference evidence="6 7" key="1">
    <citation type="submission" date="2018-06" db="EMBL/GenBank/DDBJ databases">
        <title>Genomic Encyclopedia of Type Strains, Phase IV (KMG-IV): sequencing the most valuable type-strain genomes for metagenomic binning, comparative biology and taxonomic classification.</title>
        <authorList>
            <person name="Goeker M."/>
        </authorList>
    </citation>
    <scope>NUCLEOTIDE SEQUENCE [LARGE SCALE GENOMIC DNA]</scope>
    <source>
        <strain evidence="6 7">DSM 25532</strain>
    </source>
</reference>
<dbReference type="Gene3D" id="2.40.100.10">
    <property type="entry name" value="Cyclophilin-like"/>
    <property type="match status" value="1"/>
</dbReference>
<comment type="catalytic activity">
    <reaction evidence="4">
        <text>[protein]-peptidylproline (omega=180) = [protein]-peptidylproline (omega=0)</text>
        <dbReference type="Rhea" id="RHEA:16237"/>
        <dbReference type="Rhea" id="RHEA-COMP:10747"/>
        <dbReference type="Rhea" id="RHEA-COMP:10748"/>
        <dbReference type="ChEBI" id="CHEBI:83833"/>
        <dbReference type="ChEBI" id="CHEBI:83834"/>
        <dbReference type="EC" id="5.2.1.8"/>
    </reaction>
</comment>
<dbReference type="InterPro" id="IPR002130">
    <property type="entry name" value="Cyclophilin-type_PPIase_dom"/>
</dbReference>
<dbReference type="InterPro" id="IPR044665">
    <property type="entry name" value="E_coli_cyclophilin_A-like"/>
</dbReference>
<dbReference type="PRINTS" id="PR00153">
    <property type="entry name" value="CSAPPISMRASE"/>
</dbReference>
<gene>
    <name evidence="6" type="ORF">DES53_1198</name>
</gene>
<evidence type="ECO:0000259" key="5">
    <source>
        <dbReference type="PROSITE" id="PS50072"/>
    </source>
</evidence>
<proteinExistence type="inferred from homology"/>
<accession>A0A366H1S7</accession>
<dbReference type="PROSITE" id="PS00170">
    <property type="entry name" value="CSA_PPIASE_1"/>
    <property type="match status" value="1"/>
</dbReference>
<dbReference type="InterPro" id="IPR029000">
    <property type="entry name" value="Cyclophilin-like_dom_sf"/>
</dbReference>
<dbReference type="AlphaFoldDB" id="A0A366H1S7"/>
<dbReference type="EC" id="5.2.1.8" evidence="4"/>
<organism evidence="6 7">
    <name type="scientific">Roseimicrobium gellanilyticum</name>
    <dbReference type="NCBI Taxonomy" id="748857"/>
    <lineage>
        <taxon>Bacteria</taxon>
        <taxon>Pseudomonadati</taxon>
        <taxon>Verrucomicrobiota</taxon>
        <taxon>Verrucomicrobiia</taxon>
        <taxon>Verrucomicrobiales</taxon>
        <taxon>Verrucomicrobiaceae</taxon>
        <taxon>Roseimicrobium</taxon>
    </lineage>
</organism>
<protein>
    <recommendedName>
        <fullName evidence="4">Peptidyl-prolyl cis-trans isomerase</fullName>
        <shortName evidence="4">PPIase</shortName>
        <ecNumber evidence="4">5.2.1.8</ecNumber>
    </recommendedName>
</protein>
<feature type="chain" id="PRO_5016477310" description="Peptidyl-prolyl cis-trans isomerase" evidence="4">
    <location>
        <begin position="24"/>
        <end position="200"/>
    </location>
</feature>
<dbReference type="EMBL" id="QNRR01000019">
    <property type="protein sequence ID" value="RBP35842.1"/>
    <property type="molecule type" value="Genomic_DNA"/>
</dbReference>
<keyword evidence="4" id="KW-0732">Signal</keyword>
<dbReference type="RefSeq" id="WP_245958295.1">
    <property type="nucleotide sequence ID" value="NZ_QNRR01000019.1"/>
</dbReference>
<evidence type="ECO:0000256" key="1">
    <source>
        <dbReference type="ARBA" id="ARBA00007365"/>
    </source>
</evidence>
<comment type="caution">
    <text evidence="6">The sequence shown here is derived from an EMBL/GenBank/DDBJ whole genome shotgun (WGS) entry which is preliminary data.</text>
</comment>
<dbReference type="PANTHER" id="PTHR43246">
    <property type="entry name" value="PEPTIDYL-PROLYL CIS-TRANS ISOMERASE CYP38, CHLOROPLASTIC"/>
    <property type="match status" value="1"/>
</dbReference>
<evidence type="ECO:0000313" key="6">
    <source>
        <dbReference type="EMBL" id="RBP35842.1"/>
    </source>
</evidence>
<dbReference type="Pfam" id="PF00160">
    <property type="entry name" value="Pro_isomerase"/>
    <property type="match status" value="1"/>
</dbReference>
<comment type="function">
    <text evidence="4">PPIases accelerate the folding of proteins. It catalyzes the cis-trans isomerization of proline imidic peptide bonds in oligopeptides.</text>
</comment>
<evidence type="ECO:0000256" key="3">
    <source>
        <dbReference type="ARBA" id="ARBA00023235"/>
    </source>
</evidence>
<evidence type="ECO:0000313" key="7">
    <source>
        <dbReference type="Proteomes" id="UP000253426"/>
    </source>
</evidence>
<dbReference type="SUPFAM" id="SSF50891">
    <property type="entry name" value="Cyclophilin-like"/>
    <property type="match status" value="1"/>
</dbReference>
<comment type="similarity">
    <text evidence="1 4">Belongs to the cyclophilin-type PPIase family.</text>
</comment>
<keyword evidence="3 4" id="KW-0413">Isomerase</keyword>
<name>A0A366H1S7_9BACT</name>
<feature type="domain" description="PPIase cyclophilin-type" evidence="5">
    <location>
        <begin position="47"/>
        <end position="198"/>
    </location>
</feature>
<dbReference type="GO" id="GO:0006457">
    <property type="term" value="P:protein folding"/>
    <property type="evidence" value="ECO:0007669"/>
    <property type="project" value="InterPro"/>
</dbReference>
<dbReference type="GO" id="GO:0003755">
    <property type="term" value="F:peptidyl-prolyl cis-trans isomerase activity"/>
    <property type="evidence" value="ECO:0007669"/>
    <property type="project" value="UniProtKB-UniRule"/>
</dbReference>
<feature type="signal peptide" evidence="4">
    <location>
        <begin position="1"/>
        <end position="23"/>
    </location>
</feature>
<evidence type="ECO:0000256" key="4">
    <source>
        <dbReference type="RuleBase" id="RU363019"/>
    </source>
</evidence>
<dbReference type="PROSITE" id="PS50072">
    <property type="entry name" value="CSA_PPIASE_2"/>
    <property type="match status" value="1"/>
</dbReference>
<evidence type="ECO:0000256" key="2">
    <source>
        <dbReference type="ARBA" id="ARBA00023110"/>
    </source>
</evidence>